<comment type="similarity">
    <text evidence="1">Belongs to the thioesterase PaaI family.</text>
</comment>
<gene>
    <name evidence="4" type="ORF">SAMN04490239_8085</name>
</gene>
<proteinExistence type="inferred from homology"/>
<reference evidence="5" key="1">
    <citation type="submission" date="2016-10" db="EMBL/GenBank/DDBJ databases">
        <authorList>
            <person name="Varghese N."/>
            <person name="Submissions S."/>
        </authorList>
    </citation>
    <scope>NUCLEOTIDE SEQUENCE [LARGE SCALE GENOMIC DNA]</scope>
    <source>
        <strain evidence="5">DSM 44498</strain>
    </source>
</reference>
<dbReference type="PANTHER" id="PTHR21660:SF1">
    <property type="entry name" value="ACYL-COENZYME A THIOESTERASE 13"/>
    <property type="match status" value="1"/>
</dbReference>
<dbReference type="GO" id="GO:0047617">
    <property type="term" value="F:fatty acyl-CoA hydrolase activity"/>
    <property type="evidence" value="ECO:0007669"/>
    <property type="project" value="InterPro"/>
</dbReference>
<accession>A0A1H5ABE7</accession>
<dbReference type="NCBIfam" id="TIGR00369">
    <property type="entry name" value="unchar_dom_1"/>
    <property type="match status" value="1"/>
</dbReference>
<dbReference type="SUPFAM" id="SSF54637">
    <property type="entry name" value="Thioesterase/thiol ester dehydrase-isomerase"/>
    <property type="match status" value="1"/>
</dbReference>
<dbReference type="PANTHER" id="PTHR21660">
    <property type="entry name" value="THIOESTERASE SUPERFAMILY MEMBER-RELATED"/>
    <property type="match status" value="1"/>
</dbReference>
<keyword evidence="2" id="KW-0378">Hydrolase</keyword>
<dbReference type="CDD" id="cd03443">
    <property type="entry name" value="PaaI_thioesterase"/>
    <property type="match status" value="1"/>
</dbReference>
<name>A0A1H5ABE7_9NOCA</name>
<dbReference type="Pfam" id="PF03061">
    <property type="entry name" value="4HBT"/>
    <property type="match status" value="1"/>
</dbReference>
<protein>
    <submittedName>
        <fullName evidence="4">Uncharacterized domain 1-containing protein</fullName>
    </submittedName>
</protein>
<evidence type="ECO:0000313" key="4">
    <source>
        <dbReference type="EMBL" id="SED39114.1"/>
    </source>
</evidence>
<dbReference type="RefSeq" id="WP_072947059.1">
    <property type="nucleotide sequence ID" value="NZ_FNSV01000005.1"/>
</dbReference>
<dbReference type="Proteomes" id="UP000183561">
    <property type="component" value="Unassembled WGS sequence"/>
</dbReference>
<dbReference type="InterPro" id="IPR006683">
    <property type="entry name" value="Thioestr_dom"/>
</dbReference>
<evidence type="ECO:0000259" key="3">
    <source>
        <dbReference type="Pfam" id="PF03061"/>
    </source>
</evidence>
<sequence length="187" mass="19703">MRPYGNGEVSTVESLPDAGEWGETRSKIVEWHDPAGPARTARELDGLTYLRAILDGSVPAPPIASLMNLRFLEAEPGRVVFALDPDESQYNPIGAIHGGAVCTLLDSVAGCAVHTTLPAGWGYTSVEIKVNYIRGATRDSGALTATGVVKKAGRRIAFAEGEVTDSQGRLVATATSTLLVFEVPPQG</sequence>
<evidence type="ECO:0000256" key="1">
    <source>
        <dbReference type="ARBA" id="ARBA00008324"/>
    </source>
</evidence>
<dbReference type="InterPro" id="IPR039298">
    <property type="entry name" value="ACOT13"/>
</dbReference>
<dbReference type="InterPro" id="IPR029069">
    <property type="entry name" value="HotDog_dom_sf"/>
</dbReference>
<feature type="domain" description="Thioesterase" evidence="3">
    <location>
        <begin position="94"/>
        <end position="172"/>
    </location>
</feature>
<keyword evidence="5" id="KW-1185">Reference proteome</keyword>
<dbReference type="EMBL" id="FNSV01000005">
    <property type="protein sequence ID" value="SED39114.1"/>
    <property type="molecule type" value="Genomic_DNA"/>
</dbReference>
<organism evidence="4 5">
    <name type="scientific">Rhodococcus koreensis</name>
    <dbReference type="NCBI Taxonomy" id="99653"/>
    <lineage>
        <taxon>Bacteria</taxon>
        <taxon>Bacillati</taxon>
        <taxon>Actinomycetota</taxon>
        <taxon>Actinomycetes</taxon>
        <taxon>Mycobacteriales</taxon>
        <taxon>Nocardiaceae</taxon>
        <taxon>Rhodococcus</taxon>
    </lineage>
</organism>
<dbReference type="OrthoDB" id="9813282at2"/>
<evidence type="ECO:0000313" key="5">
    <source>
        <dbReference type="Proteomes" id="UP000183561"/>
    </source>
</evidence>
<dbReference type="InterPro" id="IPR003736">
    <property type="entry name" value="PAAI_dom"/>
</dbReference>
<evidence type="ECO:0000256" key="2">
    <source>
        <dbReference type="ARBA" id="ARBA00022801"/>
    </source>
</evidence>
<dbReference type="AlphaFoldDB" id="A0A1H5ABE7"/>
<dbReference type="Gene3D" id="3.10.129.10">
    <property type="entry name" value="Hotdog Thioesterase"/>
    <property type="match status" value="1"/>
</dbReference>